<evidence type="ECO:0000313" key="4">
    <source>
        <dbReference type="Proteomes" id="UP000663829"/>
    </source>
</evidence>
<dbReference type="PANTHER" id="PTHR18871:SF2">
    <property type="entry name" value="CENTROSOMAL PROTEIN OF 112 KDA"/>
    <property type="match status" value="1"/>
</dbReference>
<dbReference type="Proteomes" id="UP000681722">
    <property type="component" value="Unassembled WGS sequence"/>
</dbReference>
<dbReference type="Proteomes" id="UP000663829">
    <property type="component" value="Unassembled WGS sequence"/>
</dbReference>
<evidence type="ECO:0000313" key="3">
    <source>
        <dbReference type="EMBL" id="CAF3806763.1"/>
    </source>
</evidence>
<dbReference type="AlphaFoldDB" id="A0A814JCH7"/>
<evidence type="ECO:0000313" key="2">
    <source>
        <dbReference type="EMBL" id="CAF1036181.1"/>
    </source>
</evidence>
<sequence length="377" mass="46129">MENDYKYQQQMNDSSVNEMKTRLTEFCTNVERLQLSKQKIEDEKLQLQKINEQLTLQNQELSGKIRHNDRDYQDQVQRYENELKSVKIRCESGVDLLKKENDLTKTKATKTIDELEKQLELITEKFYDMQKLFEQKLADQQKTYQLNLSEYENAYEKKLNTIKFEYKQICEKFEQLQKHNDLLQHELKQKLNDINQLNDSYIKQKELNEKNEKNFEQMKNDLHLAHQEKIQDFSDKVRHNEQLLIENLNKEQMKLVEQLRLKYEQDKEVYDEKMKNYYTKELNDLRVKYEQVIEKQDEKFKLDIKQQEKVSNEKRLIYENEKQQIINDYEKFIKKIEKQYEFKNDEYEKRIELLIAKTHEQLKSIEGKKCIGLDDFH</sequence>
<proteinExistence type="predicted"/>
<evidence type="ECO:0000256" key="1">
    <source>
        <dbReference type="SAM" id="Coils"/>
    </source>
</evidence>
<dbReference type="EMBL" id="CAJNOQ010003925">
    <property type="protein sequence ID" value="CAF1036181.1"/>
    <property type="molecule type" value="Genomic_DNA"/>
</dbReference>
<keyword evidence="4" id="KW-1185">Reference proteome</keyword>
<gene>
    <name evidence="2" type="ORF">GPM918_LOCUS15538</name>
    <name evidence="3" type="ORF">SRO942_LOCUS15538</name>
</gene>
<dbReference type="OrthoDB" id="78101at2759"/>
<name>A0A814JCH7_9BILA</name>
<feature type="coiled-coil region" evidence="1">
    <location>
        <begin position="326"/>
        <end position="357"/>
    </location>
</feature>
<dbReference type="EMBL" id="CAJOBC010003925">
    <property type="protein sequence ID" value="CAF3806763.1"/>
    <property type="molecule type" value="Genomic_DNA"/>
</dbReference>
<reference evidence="2" key="1">
    <citation type="submission" date="2021-02" db="EMBL/GenBank/DDBJ databases">
        <authorList>
            <person name="Nowell W R."/>
        </authorList>
    </citation>
    <scope>NUCLEOTIDE SEQUENCE</scope>
</reference>
<feature type="coiled-coil region" evidence="1">
    <location>
        <begin position="30"/>
        <end position="132"/>
    </location>
</feature>
<keyword evidence="1" id="KW-0175">Coiled coil</keyword>
<feature type="coiled-coil region" evidence="1">
    <location>
        <begin position="173"/>
        <end position="228"/>
    </location>
</feature>
<protein>
    <submittedName>
        <fullName evidence="2">Uncharacterized protein</fullName>
    </submittedName>
</protein>
<dbReference type="InterPro" id="IPR055310">
    <property type="entry name" value="CEP112"/>
</dbReference>
<organism evidence="2 4">
    <name type="scientific">Didymodactylos carnosus</name>
    <dbReference type="NCBI Taxonomy" id="1234261"/>
    <lineage>
        <taxon>Eukaryota</taxon>
        <taxon>Metazoa</taxon>
        <taxon>Spiralia</taxon>
        <taxon>Gnathifera</taxon>
        <taxon>Rotifera</taxon>
        <taxon>Eurotatoria</taxon>
        <taxon>Bdelloidea</taxon>
        <taxon>Philodinida</taxon>
        <taxon>Philodinidae</taxon>
        <taxon>Didymodactylos</taxon>
    </lineage>
</organism>
<dbReference type="PANTHER" id="PTHR18871">
    <property type="entry name" value="CENTROSOMAL PROTEIN OF 112 KDA"/>
    <property type="match status" value="1"/>
</dbReference>
<comment type="caution">
    <text evidence="2">The sequence shown here is derived from an EMBL/GenBank/DDBJ whole genome shotgun (WGS) entry which is preliminary data.</text>
</comment>
<accession>A0A814JCH7</accession>